<proteinExistence type="predicted"/>
<dbReference type="Proteomes" id="UP000217289">
    <property type="component" value="Chromosome"/>
</dbReference>
<protein>
    <submittedName>
        <fullName evidence="2">Membrane protein</fullName>
    </submittedName>
</protein>
<keyword evidence="1" id="KW-0472">Membrane</keyword>
<name>A0A250IKB5_9BACT</name>
<organism evidence="2 3">
    <name type="scientific">Melittangium boletus DSM 14713</name>
    <dbReference type="NCBI Taxonomy" id="1294270"/>
    <lineage>
        <taxon>Bacteria</taxon>
        <taxon>Pseudomonadati</taxon>
        <taxon>Myxococcota</taxon>
        <taxon>Myxococcia</taxon>
        <taxon>Myxococcales</taxon>
        <taxon>Cystobacterineae</taxon>
        <taxon>Archangiaceae</taxon>
        <taxon>Melittangium</taxon>
    </lineage>
</organism>
<keyword evidence="1" id="KW-1133">Transmembrane helix</keyword>
<dbReference type="InterPro" id="IPR008537">
    <property type="entry name" value="DUF819"/>
</dbReference>
<dbReference type="KEGG" id="mbd:MEBOL_005181"/>
<keyword evidence="3" id="KW-1185">Reference proteome</keyword>
<sequence>MGGATSSSVVAAAFHPTLAPVGVMLAVAGYVLGTHGGLSCAVMLEQVHRLIH</sequence>
<reference evidence="2 3" key="1">
    <citation type="submission" date="2017-06" db="EMBL/GenBank/DDBJ databases">
        <authorList>
            <person name="Kim H.J."/>
            <person name="Triplett B.A."/>
        </authorList>
    </citation>
    <scope>NUCLEOTIDE SEQUENCE [LARGE SCALE GENOMIC DNA]</scope>
    <source>
        <strain evidence="2 3">DSM 14713</strain>
    </source>
</reference>
<dbReference type="Pfam" id="PF05684">
    <property type="entry name" value="DUF819"/>
    <property type="match status" value="1"/>
</dbReference>
<dbReference type="EMBL" id="CP022163">
    <property type="protein sequence ID" value="ATB31718.1"/>
    <property type="molecule type" value="Genomic_DNA"/>
</dbReference>
<feature type="transmembrane region" description="Helical" evidence="1">
    <location>
        <begin position="23"/>
        <end position="44"/>
    </location>
</feature>
<evidence type="ECO:0000313" key="2">
    <source>
        <dbReference type="EMBL" id="ATB31718.1"/>
    </source>
</evidence>
<evidence type="ECO:0000256" key="1">
    <source>
        <dbReference type="SAM" id="Phobius"/>
    </source>
</evidence>
<accession>A0A250IKB5</accession>
<dbReference type="AlphaFoldDB" id="A0A250IKB5"/>
<gene>
    <name evidence="2" type="ORF">MEBOL_005181</name>
</gene>
<keyword evidence="1" id="KW-0812">Transmembrane</keyword>
<evidence type="ECO:0000313" key="3">
    <source>
        <dbReference type="Proteomes" id="UP000217289"/>
    </source>
</evidence>